<evidence type="ECO:0000256" key="2">
    <source>
        <dbReference type="PROSITE-ProRule" id="PRU01248"/>
    </source>
</evidence>
<dbReference type="InterPro" id="IPR011010">
    <property type="entry name" value="DNA_brk_join_enz"/>
</dbReference>
<dbReference type="OrthoDB" id="1822491at2"/>
<dbReference type="SUPFAM" id="SSF56349">
    <property type="entry name" value="DNA breaking-rejoining enzymes"/>
    <property type="match status" value="1"/>
</dbReference>
<dbReference type="AlphaFoldDB" id="A0A7Z0CJV1"/>
<sequence>MTRADVQTWVTALDGEGLSPATVHHHYVALKKAFRFAQWDRLIAFNPCDGVKLPKVATVDDFAPRFLTAAEVERVSARLDATAAPYGC</sequence>
<feature type="domain" description="Core-binding (CB)" evidence="3">
    <location>
        <begin position="1"/>
        <end position="38"/>
    </location>
</feature>
<dbReference type="PROSITE" id="PS51900">
    <property type="entry name" value="CB"/>
    <property type="match status" value="1"/>
</dbReference>
<name>A0A7Z0CJV1_9MICO</name>
<dbReference type="InterPro" id="IPR044068">
    <property type="entry name" value="CB"/>
</dbReference>
<gene>
    <name evidence="4" type="ORF">BKA03_001219</name>
</gene>
<comment type="caution">
    <text evidence="4">The sequence shown here is derived from an EMBL/GenBank/DDBJ whole genome shotgun (WGS) entry which is preliminary data.</text>
</comment>
<accession>A0A7Z0CJV1</accession>
<protein>
    <submittedName>
        <fullName evidence="4">Site-specific recombinase XerD</fullName>
    </submittedName>
</protein>
<evidence type="ECO:0000313" key="5">
    <source>
        <dbReference type="Proteomes" id="UP000547973"/>
    </source>
</evidence>
<proteinExistence type="predicted"/>
<keyword evidence="1 2" id="KW-0238">DNA-binding</keyword>
<dbReference type="Proteomes" id="UP000547973">
    <property type="component" value="Unassembled WGS sequence"/>
</dbReference>
<dbReference type="GO" id="GO:0003677">
    <property type="term" value="F:DNA binding"/>
    <property type="evidence" value="ECO:0007669"/>
    <property type="project" value="UniProtKB-UniRule"/>
</dbReference>
<dbReference type="Gene3D" id="1.10.150.130">
    <property type="match status" value="1"/>
</dbReference>
<dbReference type="InterPro" id="IPR010998">
    <property type="entry name" value="Integrase_recombinase_N"/>
</dbReference>
<evidence type="ECO:0000256" key="1">
    <source>
        <dbReference type="ARBA" id="ARBA00023125"/>
    </source>
</evidence>
<keyword evidence="5" id="KW-1185">Reference proteome</keyword>
<reference evidence="4 5" key="1">
    <citation type="submission" date="2020-07" db="EMBL/GenBank/DDBJ databases">
        <title>Sequencing the genomes of 1000 actinobacteria strains.</title>
        <authorList>
            <person name="Klenk H.-P."/>
        </authorList>
    </citation>
    <scope>NUCLEOTIDE SEQUENCE [LARGE SCALE GENOMIC DNA]</scope>
    <source>
        <strain evidence="4 5">DSM 19970</strain>
    </source>
</reference>
<organism evidence="4 5">
    <name type="scientific">Demequina lutea</name>
    <dbReference type="NCBI Taxonomy" id="431489"/>
    <lineage>
        <taxon>Bacteria</taxon>
        <taxon>Bacillati</taxon>
        <taxon>Actinomycetota</taxon>
        <taxon>Actinomycetes</taxon>
        <taxon>Micrococcales</taxon>
        <taxon>Demequinaceae</taxon>
        <taxon>Demequina</taxon>
    </lineage>
</organism>
<evidence type="ECO:0000259" key="3">
    <source>
        <dbReference type="PROSITE" id="PS51900"/>
    </source>
</evidence>
<evidence type="ECO:0000313" key="4">
    <source>
        <dbReference type="EMBL" id="NYI41100.1"/>
    </source>
</evidence>
<dbReference type="EMBL" id="JACBZO010000001">
    <property type="protein sequence ID" value="NYI41100.1"/>
    <property type="molecule type" value="Genomic_DNA"/>
</dbReference>
<dbReference type="RefSeq" id="WP_062075346.1">
    <property type="nucleotide sequence ID" value="NZ_BBRC01000007.1"/>
</dbReference>